<dbReference type="AlphaFoldDB" id="A0A1E7EN94"/>
<name>A0A1E7EN94_9STRA</name>
<evidence type="ECO:0000313" key="2">
    <source>
        <dbReference type="Proteomes" id="UP000095751"/>
    </source>
</evidence>
<reference evidence="1 2" key="1">
    <citation type="submission" date="2016-09" db="EMBL/GenBank/DDBJ databases">
        <title>Extensive genetic diversity and differential bi-allelic expression allows diatom success in the polar Southern Ocean.</title>
        <authorList>
            <consortium name="DOE Joint Genome Institute"/>
            <person name="Mock T."/>
            <person name="Otillar R.P."/>
            <person name="Strauss J."/>
            <person name="Dupont C."/>
            <person name="Frickenhaus S."/>
            <person name="Maumus F."/>
            <person name="Mcmullan M."/>
            <person name="Sanges R."/>
            <person name="Schmutz J."/>
            <person name="Toseland A."/>
            <person name="Valas R."/>
            <person name="Veluchamy A."/>
            <person name="Ward B.J."/>
            <person name="Allen A."/>
            <person name="Barry K."/>
            <person name="Falciatore A."/>
            <person name="Ferrante M."/>
            <person name="Fortunato A.E."/>
            <person name="Gloeckner G."/>
            <person name="Gruber A."/>
            <person name="Hipkin R."/>
            <person name="Janech M."/>
            <person name="Kroth P."/>
            <person name="Leese F."/>
            <person name="Lindquist E."/>
            <person name="Lyon B.R."/>
            <person name="Martin J."/>
            <person name="Mayer C."/>
            <person name="Parker M."/>
            <person name="Quesneville H."/>
            <person name="Raymond J."/>
            <person name="Uhlig C."/>
            <person name="Valentin K.U."/>
            <person name="Worden A.Z."/>
            <person name="Armbrust E.V."/>
            <person name="Bowler C."/>
            <person name="Green B."/>
            <person name="Moulton V."/>
            <person name="Van Oosterhout C."/>
            <person name="Grigoriev I."/>
        </authorList>
    </citation>
    <scope>NUCLEOTIDE SEQUENCE [LARGE SCALE GENOMIC DNA]</scope>
    <source>
        <strain evidence="1 2">CCMP1102</strain>
    </source>
</reference>
<protein>
    <submittedName>
        <fullName evidence="1">Uncharacterized protein</fullName>
    </submittedName>
</protein>
<dbReference type="KEGG" id="fcy:FRACYDRAFT_251227"/>
<dbReference type="Proteomes" id="UP000095751">
    <property type="component" value="Unassembled WGS sequence"/>
</dbReference>
<keyword evidence="2" id="KW-1185">Reference proteome</keyword>
<organism evidence="1 2">
    <name type="scientific">Fragilariopsis cylindrus CCMP1102</name>
    <dbReference type="NCBI Taxonomy" id="635003"/>
    <lineage>
        <taxon>Eukaryota</taxon>
        <taxon>Sar</taxon>
        <taxon>Stramenopiles</taxon>
        <taxon>Ochrophyta</taxon>
        <taxon>Bacillariophyta</taxon>
        <taxon>Bacillariophyceae</taxon>
        <taxon>Bacillariophycidae</taxon>
        <taxon>Bacillariales</taxon>
        <taxon>Bacillariaceae</taxon>
        <taxon>Fragilariopsis</taxon>
    </lineage>
</organism>
<dbReference type="InParanoid" id="A0A1E7EN94"/>
<sequence>MTPNDRAKTYERNIDAFIGGYTVTGTKLSLSPSSPNNKHKTPSPPTITESFTVAQECICSAKSTPHGIFATGANPENAFLFLATFNAKGNEWTAEQTSVGVNPAYKATMRFGGTAGGVHTAIGSTMVGGQEVTAFSAEQSAMGCNEGVECFPEQKSISPKIFSEPMAIGQYGGVR</sequence>
<dbReference type="EMBL" id="KV784386">
    <property type="protein sequence ID" value="OEU07422.1"/>
    <property type="molecule type" value="Genomic_DNA"/>
</dbReference>
<accession>A0A1E7EN94</accession>
<proteinExistence type="predicted"/>
<gene>
    <name evidence="1" type="ORF">FRACYDRAFT_251227</name>
</gene>
<evidence type="ECO:0000313" key="1">
    <source>
        <dbReference type="EMBL" id="OEU07422.1"/>
    </source>
</evidence>